<reference evidence="2 3" key="1">
    <citation type="submission" date="2011-08" db="EMBL/GenBank/DDBJ databases">
        <title>The Genome Sequence of Clostridium orbiscindens 1_3_50AFAA.</title>
        <authorList>
            <consortium name="The Broad Institute Genome Sequencing Platform"/>
            <person name="Earl A."/>
            <person name="Ward D."/>
            <person name="Feldgarden M."/>
            <person name="Gevers D."/>
            <person name="Daigneault M."/>
            <person name="Strauss J."/>
            <person name="Allen-Vercoe E."/>
            <person name="Young S.K."/>
            <person name="Zeng Q."/>
            <person name="Gargeya S."/>
            <person name="Fitzgerald M."/>
            <person name="Haas B."/>
            <person name="Abouelleil A."/>
            <person name="Alvarado L."/>
            <person name="Arachchi H.M."/>
            <person name="Berlin A."/>
            <person name="Brown A."/>
            <person name="Chapman S.B."/>
            <person name="Chen Z."/>
            <person name="Dunbar C."/>
            <person name="Freedman E."/>
            <person name="Gearin G."/>
            <person name="Gellesch M."/>
            <person name="Goldberg J."/>
            <person name="Griggs A."/>
            <person name="Gujja S."/>
            <person name="Heiman D."/>
            <person name="Howarth C."/>
            <person name="Larson L."/>
            <person name="Lui A."/>
            <person name="MacDonald P.J.P."/>
            <person name="Montmayeur A."/>
            <person name="Murphy C."/>
            <person name="Neiman D."/>
            <person name="Pearson M."/>
            <person name="Priest M."/>
            <person name="Roberts A."/>
            <person name="Saif S."/>
            <person name="Shea T."/>
            <person name="Shenoy N."/>
            <person name="Sisk P."/>
            <person name="Stolte C."/>
            <person name="Sykes S."/>
            <person name="Wortman J."/>
            <person name="Nusbaum C."/>
            <person name="Birren B."/>
        </authorList>
    </citation>
    <scope>NUCLEOTIDE SEQUENCE [LARGE SCALE GENOMIC DNA]</scope>
    <source>
        <strain evidence="2 3">1_3_50AFAA</strain>
    </source>
</reference>
<dbReference type="Proteomes" id="UP000029585">
    <property type="component" value="Unassembled WGS sequence"/>
</dbReference>
<protein>
    <recommendedName>
        <fullName evidence="1">Putative glutamine amidotransferase domain-containing protein</fullName>
    </recommendedName>
</protein>
<dbReference type="PATRIC" id="fig|742738.3.peg.3032"/>
<dbReference type="RefSeq" id="WP_044942192.1">
    <property type="nucleotide sequence ID" value="NZ_KN174164.1"/>
</dbReference>
<dbReference type="CDD" id="cd03143">
    <property type="entry name" value="A4_beta-galactosidase_middle_domain"/>
    <property type="match status" value="1"/>
</dbReference>
<dbReference type="InterPro" id="IPR010768">
    <property type="entry name" value="GATase1-like"/>
</dbReference>
<name>A0A096CHQ2_FLAPL</name>
<dbReference type="SUPFAM" id="SSF52317">
    <property type="entry name" value="Class I glutamine amidotransferase-like"/>
    <property type="match status" value="1"/>
</dbReference>
<dbReference type="PANTHER" id="PTHR37947">
    <property type="entry name" value="BLL2462 PROTEIN"/>
    <property type="match status" value="1"/>
</dbReference>
<sequence length="249" mass="28248">MKKYKMLFAGESWLTHNMEVKGWDDFSVGGYGTEIGRIHAVMDEFAEITHLPSHLVGEKFPSTMEELKTYDVVILSDVGANTLLLHPLVFTQSVRFPNRLQLLADYVEQGGALGMMGGYMTFQGIGGKGCYHGSPIEKALPVDFLPYDDRQEHPEGIDLKVDPQRHPALKGLPEEWPYLLGYNKAVAKPGAQVAVEYQGDPILSFYEYGKGRSFAWASDCAPHWMPPAFCEWEYIHLFWKNMIDWVVQR</sequence>
<dbReference type="eggNOG" id="COG5426">
    <property type="taxonomic scope" value="Bacteria"/>
</dbReference>
<dbReference type="EMBL" id="ADLO01000090">
    <property type="protein sequence ID" value="KGF54342.1"/>
    <property type="molecule type" value="Genomic_DNA"/>
</dbReference>
<accession>A0A096CHQ2</accession>
<dbReference type="Gene3D" id="3.40.50.880">
    <property type="match status" value="1"/>
</dbReference>
<comment type="caution">
    <text evidence="2">The sequence shown here is derived from an EMBL/GenBank/DDBJ whole genome shotgun (WGS) entry which is preliminary data.</text>
</comment>
<dbReference type="PANTHER" id="PTHR37947:SF1">
    <property type="entry name" value="BLL2462 PROTEIN"/>
    <property type="match status" value="1"/>
</dbReference>
<evidence type="ECO:0000313" key="3">
    <source>
        <dbReference type="Proteomes" id="UP000029585"/>
    </source>
</evidence>
<proteinExistence type="predicted"/>
<gene>
    <name evidence="2" type="ORF">HMPREF9460_02949</name>
</gene>
<organism evidence="2 3">
    <name type="scientific">Flavonifractor plautii 1_3_50AFAA</name>
    <dbReference type="NCBI Taxonomy" id="742738"/>
    <lineage>
        <taxon>Bacteria</taxon>
        <taxon>Bacillati</taxon>
        <taxon>Bacillota</taxon>
        <taxon>Clostridia</taxon>
        <taxon>Eubacteriales</taxon>
        <taxon>Oscillospiraceae</taxon>
        <taxon>Flavonifractor</taxon>
    </lineage>
</organism>
<dbReference type="Pfam" id="PF07090">
    <property type="entry name" value="GATase1_like"/>
    <property type="match status" value="1"/>
</dbReference>
<feature type="domain" description="Putative glutamine amidotransferase" evidence="1">
    <location>
        <begin position="5"/>
        <end position="247"/>
    </location>
</feature>
<evidence type="ECO:0000259" key="1">
    <source>
        <dbReference type="Pfam" id="PF07090"/>
    </source>
</evidence>
<dbReference type="HOGENOM" id="CLU_074816_0_0_9"/>
<dbReference type="InterPro" id="IPR029062">
    <property type="entry name" value="Class_I_gatase-like"/>
</dbReference>
<keyword evidence="3" id="KW-1185">Reference proteome</keyword>
<evidence type="ECO:0000313" key="2">
    <source>
        <dbReference type="EMBL" id="KGF54342.1"/>
    </source>
</evidence>
<dbReference type="AlphaFoldDB" id="A0A096CHQ2"/>